<organism evidence="3 4">
    <name type="scientific">Secundilactobacillus paracollinoides</name>
    <dbReference type="NCBI Taxonomy" id="240427"/>
    <lineage>
        <taxon>Bacteria</taxon>
        <taxon>Bacillati</taxon>
        <taxon>Bacillota</taxon>
        <taxon>Bacilli</taxon>
        <taxon>Lactobacillales</taxon>
        <taxon>Lactobacillaceae</taxon>
        <taxon>Secundilactobacillus</taxon>
    </lineage>
</organism>
<proteinExistence type="predicted"/>
<feature type="region of interest" description="Disordered" evidence="1">
    <location>
        <begin position="164"/>
        <end position="209"/>
    </location>
</feature>
<accession>A0A1B2IUZ1</accession>
<keyword evidence="4" id="KW-1185">Reference proteome</keyword>
<feature type="region of interest" description="Disordered" evidence="1">
    <location>
        <begin position="41"/>
        <end position="64"/>
    </location>
</feature>
<feature type="compositionally biased region" description="Low complexity" evidence="1">
    <location>
        <begin position="164"/>
        <end position="174"/>
    </location>
</feature>
<dbReference type="OrthoDB" id="10009993at2"/>
<gene>
    <name evidence="3" type="ORF">AYR63_01060</name>
</gene>
<reference evidence="3 4" key="1">
    <citation type="submission" date="2016-03" db="EMBL/GenBank/DDBJ databases">
        <title>Pediococcus and Lactobacillus from brewery environment - whole genome sequencing and assembly.</title>
        <authorList>
            <person name="Behr J."/>
            <person name="Geissler A.J."/>
            <person name="Vogel R.F."/>
        </authorList>
    </citation>
    <scope>NUCLEOTIDE SEQUENCE [LARGE SCALE GENOMIC DNA]</scope>
    <source>
        <strain evidence="3 4">TMW 1.1995</strain>
    </source>
</reference>
<dbReference type="RefSeq" id="WP_065901047.1">
    <property type="nucleotide sequence ID" value="NZ_CP014912.1"/>
</dbReference>
<feature type="compositionally biased region" description="Low complexity" evidence="1">
    <location>
        <begin position="46"/>
        <end position="64"/>
    </location>
</feature>
<evidence type="ECO:0000256" key="2">
    <source>
        <dbReference type="SAM" id="Phobius"/>
    </source>
</evidence>
<evidence type="ECO:0000313" key="3">
    <source>
        <dbReference type="EMBL" id="ANZ65862.1"/>
    </source>
</evidence>
<dbReference type="AlphaFoldDB" id="A0A1B2IUZ1"/>
<keyword evidence="2" id="KW-0812">Transmembrane</keyword>
<keyword evidence="2" id="KW-1133">Transmembrane helix</keyword>
<evidence type="ECO:0000313" key="4">
    <source>
        <dbReference type="Proteomes" id="UP000093267"/>
    </source>
</evidence>
<feature type="transmembrane region" description="Helical" evidence="2">
    <location>
        <begin position="236"/>
        <end position="257"/>
    </location>
</feature>
<name>A0A1B2IUZ1_9LACO</name>
<feature type="compositionally biased region" description="Polar residues" evidence="1">
    <location>
        <begin position="176"/>
        <end position="202"/>
    </location>
</feature>
<keyword evidence="2" id="KW-0472">Membrane</keyword>
<dbReference type="EMBL" id="CP014924">
    <property type="protein sequence ID" value="ANZ65862.1"/>
    <property type="molecule type" value="Genomic_DNA"/>
</dbReference>
<evidence type="ECO:0000256" key="1">
    <source>
        <dbReference type="SAM" id="MobiDB-lite"/>
    </source>
</evidence>
<dbReference type="KEGG" id="lpd:AYR62_01875"/>
<dbReference type="Proteomes" id="UP000093267">
    <property type="component" value="Chromosome"/>
</dbReference>
<protein>
    <submittedName>
        <fullName evidence="3">Uncharacterized protein</fullName>
    </submittedName>
</protein>
<sequence length="262" mass="26557">MRVILKRGLVLGTAVLFGLGLTGTITGRAATNAASNTSLAVTPTPQAGMSSGSQQAQTAAASSTQTTTTQAAKMGSLTITFQDTAGRLIGSPVYYNGPVGQLLPSVSSIVPAGYSLLSGTYYGFIQPGQRAATITVEKTADLAQTSGQTTSDIMTVVTPGTTTAKASGATAKSSDQQEQPVTRGTSRSSKVTTVKQDSSNAKGSYAATTPDAYPSIKVTPTTNKTLPQTSEAAGSIASFSGWGLLAGVIGLVSVCGFDDRRK</sequence>